<reference evidence="4" key="1">
    <citation type="submission" date="2021-01" db="EMBL/GenBank/DDBJ databases">
        <authorList>
            <consortium name="Genoscope - CEA"/>
            <person name="William W."/>
        </authorList>
    </citation>
    <scope>NUCLEOTIDE SEQUENCE</scope>
</reference>
<dbReference type="OrthoDB" id="307795at2759"/>
<protein>
    <recommendedName>
        <fullName evidence="3">Protein kinase domain-containing protein</fullName>
    </recommendedName>
</protein>
<evidence type="ECO:0000259" key="3">
    <source>
        <dbReference type="PROSITE" id="PS50011"/>
    </source>
</evidence>
<feature type="coiled-coil region" evidence="1">
    <location>
        <begin position="241"/>
        <end position="268"/>
    </location>
</feature>
<comment type="caution">
    <text evidence="4">The sequence shown here is derived from an EMBL/GenBank/DDBJ whole genome shotgun (WGS) entry which is preliminary data.</text>
</comment>
<keyword evidence="1" id="KW-0175">Coiled coil</keyword>
<evidence type="ECO:0000313" key="4">
    <source>
        <dbReference type="EMBL" id="CAD8192726.1"/>
    </source>
</evidence>
<feature type="coiled-coil region" evidence="1">
    <location>
        <begin position="651"/>
        <end position="723"/>
    </location>
</feature>
<keyword evidence="5" id="KW-1185">Reference proteome</keyword>
<dbReference type="GO" id="GO:0005524">
    <property type="term" value="F:ATP binding"/>
    <property type="evidence" value="ECO:0007669"/>
    <property type="project" value="InterPro"/>
</dbReference>
<name>A0A8S1X3B9_9CILI</name>
<evidence type="ECO:0000313" key="5">
    <source>
        <dbReference type="Proteomes" id="UP000689195"/>
    </source>
</evidence>
<accession>A0A8S1X3B9</accession>
<dbReference type="AlphaFoldDB" id="A0A8S1X3B9"/>
<dbReference type="SMART" id="SM00220">
    <property type="entry name" value="S_TKc"/>
    <property type="match status" value="1"/>
</dbReference>
<gene>
    <name evidence="4" type="ORF">PPENT_87.1.T1020137</name>
</gene>
<sequence>MGNEPSSTNGKTDFLTQDSSCGPTLINQMQQNQWRIGLQHPHILQTLGGQPEGDQFRYYFEICPITLASLLSERYGTKQYFPEEDLQALLLGIVSALSFLQEKGISHGDICTQEIFFDSNSSSFKILDSNLINGRGYAIQEFISGKLKYLAPEIIIQPTQPMSEYQLHKNDIWSLGMVILEAGTLKSSDILYKNGLQQKLIQDRINEIGIIYGKQFADNLKIMLNFNPNERLDSVNLFNFLLEQQRIANESEQQIQQQQQQQLLMKQQQLQQQQLIYQQQQQQQYYYEQKISNQSPVNRQQQQQQKNYQQNHQNFQYQQQQQQQQYLFNQTQQSSPYRNQIQIQPHIFNQQQRSNYHQQRPSQDFMMIQHERTVSIEKMPSRIIKKIIHPDSKIGYQDSSNSASRTIQNQYWQQKHTPQKSQKQSSPLQRQQNSGYQSQFIQQKYNVIGNKENQFPNNTNDQFRWKQDIGQSKLVIQQYNQQKPLIQNEKSEEPIRRVIVQSQALRDNFMLPKLHQSSSVQSVRTSEDFSLNEAKRRQKQLELESQTVENRIKQLKKENEKLSKKVEMAEQLALDVYASRLAQKMKKEQKQHQLSMIDPTKYQQTQYERMHLKKMKSEVREMKHQDALLMKNSIKFELMRTNQEQIKIAQNLKLKASLKKEEEKLSQAVIQEKLYEKQQKVRLEQEREKQKIIMENEKQEYSIKQLEAQELKLVEKLQATQQREQAVKEKLMAATRLAPEDFDRTYLGGQSIICEQEKQEQKQEELKEQQEQQEGGQQEEGGQSGEGGQGTQTE</sequence>
<feature type="compositionally biased region" description="Gly residues" evidence="2">
    <location>
        <begin position="778"/>
        <end position="794"/>
    </location>
</feature>
<dbReference type="PANTHER" id="PTHR37473:SF1">
    <property type="entry name" value="EF-HAND DOMAIN-CONTAINING PROTEIN"/>
    <property type="match status" value="1"/>
</dbReference>
<dbReference type="PROSITE" id="PS50011">
    <property type="entry name" value="PROTEIN_KINASE_DOM"/>
    <property type="match status" value="1"/>
</dbReference>
<dbReference type="Proteomes" id="UP000689195">
    <property type="component" value="Unassembled WGS sequence"/>
</dbReference>
<feature type="region of interest" description="Disordered" evidence="2">
    <location>
        <begin position="295"/>
        <end position="315"/>
    </location>
</feature>
<evidence type="ECO:0000256" key="1">
    <source>
        <dbReference type="SAM" id="Coils"/>
    </source>
</evidence>
<feature type="compositionally biased region" description="Basic and acidic residues" evidence="2">
    <location>
        <begin position="757"/>
        <end position="770"/>
    </location>
</feature>
<dbReference type="PANTHER" id="PTHR37473">
    <property type="entry name" value="EF-HAND DOMAIN-CONTAINING PROTEIN"/>
    <property type="match status" value="1"/>
</dbReference>
<feature type="region of interest" description="Disordered" evidence="2">
    <location>
        <begin position="757"/>
        <end position="794"/>
    </location>
</feature>
<proteinExistence type="predicted"/>
<dbReference type="GO" id="GO:0004672">
    <property type="term" value="F:protein kinase activity"/>
    <property type="evidence" value="ECO:0007669"/>
    <property type="project" value="InterPro"/>
</dbReference>
<dbReference type="EMBL" id="CAJJDO010000102">
    <property type="protein sequence ID" value="CAD8192726.1"/>
    <property type="molecule type" value="Genomic_DNA"/>
</dbReference>
<feature type="compositionally biased region" description="Low complexity" evidence="2">
    <location>
        <begin position="413"/>
        <end position="432"/>
    </location>
</feature>
<organism evidence="4 5">
    <name type="scientific">Paramecium pentaurelia</name>
    <dbReference type="NCBI Taxonomy" id="43138"/>
    <lineage>
        <taxon>Eukaryota</taxon>
        <taxon>Sar</taxon>
        <taxon>Alveolata</taxon>
        <taxon>Ciliophora</taxon>
        <taxon>Intramacronucleata</taxon>
        <taxon>Oligohymenophorea</taxon>
        <taxon>Peniculida</taxon>
        <taxon>Parameciidae</taxon>
        <taxon>Paramecium</taxon>
    </lineage>
</organism>
<feature type="coiled-coil region" evidence="1">
    <location>
        <begin position="531"/>
        <end position="572"/>
    </location>
</feature>
<evidence type="ECO:0000256" key="2">
    <source>
        <dbReference type="SAM" id="MobiDB-lite"/>
    </source>
</evidence>
<dbReference type="InterPro" id="IPR000719">
    <property type="entry name" value="Prot_kinase_dom"/>
</dbReference>
<feature type="domain" description="Protein kinase" evidence="3">
    <location>
        <begin position="1"/>
        <end position="247"/>
    </location>
</feature>
<feature type="compositionally biased region" description="Polar residues" evidence="2">
    <location>
        <begin position="397"/>
        <end position="412"/>
    </location>
</feature>
<feature type="region of interest" description="Disordered" evidence="2">
    <location>
        <begin position="393"/>
        <end position="436"/>
    </location>
</feature>